<evidence type="ECO:0000256" key="11">
    <source>
        <dbReference type="ARBA" id="ARBA00057773"/>
    </source>
</evidence>
<dbReference type="FunFam" id="4.10.410.10:FF:000012">
    <property type="entry name" value="Tissue factor pathway inhibitor"/>
    <property type="match status" value="1"/>
</dbReference>
<dbReference type="CDD" id="cd22613">
    <property type="entry name" value="Kunitz_TFPI1_1-like"/>
    <property type="match status" value="1"/>
</dbReference>
<feature type="domain" description="BPTI/Kunitz inhibitor" evidence="17">
    <location>
        <begin position="272"/>
        <end position="322"/>
    </location>
</feature>
<protein>
    <recommendedName>
        <fullName evidence="12">Tissue factor pathway inhibitor</fullName>
    </recommendedName>
    <alternativeName>
        <fullName evidence="13">Extrinsic pathway inhibitor</fullName>
    </alternativeName>
    <alternativeName>
        <fullName evidence="14">Lipoprotein-associated coagulation inhibitor</fullName>
    </alternativeName>
</protein>
<evidence type="ECO:0000256" key="1">
    <source>
        <dbReference type="ARBA" id="ARBA00004613"/>
    </source>
</evidence>
<evidence type="ECO:0000256" key="9">
    <source>
        <dbReference type="ARBA" id="ARBA00023157"/>
    </source>
</evidence>
<feature type="domain" description="BPTI/Kunitz inhibitor" evidence="17">
    <location>
        <begin position="53"/>
        <end position="103"/>
    </location>
</feature>
<sequence length="357" mass="40443">MRRVRMGVLLAAILQLMFSFVPCETTEASEDEYEYGDVVGPALPRLKLGTSFCGKKADSGPCKALHARYYFDIQTRRCEIFNFGGCQGNENNFLTLEECQEKCVVASDLPEKKKRSKFKKEQPYYCLLENDPGVCRGLIPRYFYNTESQTCEKFLYGGCLGNQNNFQSLKECLDTCQDTNPSVNALRTEDDNLPFNKVANNTPIVQKVPLNATFQTGNESLLFSTAESSTPSIQQVPLSNALKTEDLAVLLSRANESSPVVEQELTLLPSVCLMRMDRGLCRAQEKRFFYNSSIGKCRPFSYSGCGGNENNFVTRKSCLQMCKKGFSQKKKGVMKIRRKRKRQRVKLINDEILIERI</sequence>
<dbReference type="InterPro" id="IPR020901">
    <property type="entry name" value="Prtase_inh_Kunz-CS"/>
</dbReference>
<feature type="site" description="Reactive bond" evidence="15">
    <location>
        <begin position="136"/>
        <end position="137"/>
    </location>
</feature>
<evidence type="ECO:0000256" key="5">
    <source>
        <dbReference type="ARBA" id="ARBA00022729"/>
    </source>
</evidence>
<comment type="function">
    <text evidence="11">Inhibits factor X (X(a)) directly and, in a Xa-dependent way, inhibits VIIa/tissue factor activity, presumably by forming a quaternary Xa/LACI/VIIa/TF complex. It possesses an antithrombotic action and also the ability to associate with lipoproteins in plasma.</text>
</comment>
<feature type="chain" id="PRO_5040469858" description="Tissue factor pathway inhibitor" evidence="16">
    <location>
        <begin position="29"/>
        <end position="357"/>
    </location>
</feature>
<dbReference type="PRINTS" id="PR00759">
    <property type="entry name" value="BASICPTASE"/>
</dbReference>
<dbReference type="FunFam" id="4.10.410.10:FF:000004">
    <property type="entry name" value="Tissue factor pathway inhibitor"/>
    <property type="match status" value="1"/>
</dbReference>
<evidence type="ECO:0000256" key="6">
    <source>
        <dbReference type="ARBA" id="ARBA00022737"/>
    </source>
</evidence>
<gene>
    <name evidence="18" type="ORF">JRQ81_001503</name>
</gene>
<dbReference type="CDD" id="cd22615">
    <property type="entry name" value="Kunitz_TFPI1_TFPI2_3-like"/>
    <property type="match status" value="1"/>
</dbReference>
<comment type="caution">
    <text evidence="18">The sequence shown here is derived from an EMBL/GenBank/DDBJ whole genome shotgun (WGS) entry which is preliminary data.</text>
</comment>
<keyword evidence="4" id="KW-0356">Hemostasis</keyword>
<feature type="domain" description="BPTI/Kunitz inhibitor" evidence="17">
    <location>
        <begin position="126"/>
        <end position="176"/>
    </location>
</feature>
<keyword evidence="5 16" id="KW-0732">Signal</keyword>
<dbReference type="PIRSF" id="PIRSF001620">
    <property type="entry name" value="TFPI"/>
    <property type="match status" value="1"/>
</dbReference>
<dbReference type="PROSITE" id="PS50279">
    <property type="entry name" value="BPTI_KUNITZ_2"/>
    <property type="match status" value="3"/>
</dbReference>
<comment type="subcellular location">
    <subcellularLocation>
        <location evidence="1">Secreted</location>
    </subcellularLocation>
</comment>
<dbReference type="Gene3D" id="4.10.410.10">
    <property type="entry name" value="Pancreatic trypsin inhibitor Kunitz domain"/>
    <property type="match status" value="3"/>
</dbReference>
<feature type="signal peptide" evidence="16">
    <location>
        <begin position="1"/>
        <end position="28"/>
    </location>
</feature>
<dbReference type="CDD" id="cd22614">
    <property type="entry name" value="Kunitz_TFPI1_2-like"/>
    <property type="match status" value="1"/>
</dbReference>
<dbReference type="GO" id="GO:0004867">
    <property type="term" value="F:serine-type endopeptidase inhibitor activity"/>
    <property type="evidence" value="ECO:0007669"/>
    <property type="project" value="UniProtKB-KW"/>
</dbReference>
<evidence type="ECO:0000313" key="18">
    <source>
        <dbReference type="EMBL" id="KAJ7345553.1"/>
    </source>
</evidence>
<dbReference type="SUPFAM" id="SSF57362">
    <property type="entry name" value="BPTI-like"/>
    <property type="match status" value="3"/>
</dbReference>
<evidence type="ECO:0000256" key="8">
    <source>
        <dbReference type="ARBA" id="ARBA00023084"/>
    </source>
</evidence>
<evidence type="ECO:0000256" key="4">
    <source>
        <dbReference type="ARBA" id="ARBA00022696"/>
    </source>
</evidence>
<dbReference type="PANTHER" id="PTHR10083">
    <property type="entry name" value="KUNITZ-TYPE PROTEASE INHIBITOR-RELATED"/>
    <property type="match status" value="1"/>
</dbReference>
<dbReference type="InterPro" id="IPR008296">
    <property type="entry name" value="TFPI-like"/>
</dbReference>
<feature type="site" description="Reactive bond" evidence="15">
    <location>
        <begin position="63"/>
        <end position="64"/>
    </location>
</feature>
<dbReference type="GO" id="GO:0007596">
    <property type="term" value="P:blood coagulation"/>
    <property type="evidence" value="ECO:0007669"/>
    <property type="project" value="UniProtKB-KW"/>
</dbReference>
<accession>A0A9Q0YCH7</accession>
<dbReference type="InterPro" id="IPR050098">
    <property type="entry name" value="TFPI/VKTCI-like"/>
</dbReference>
<evidence type="ECO:0000256" key="15">
    <source>
        <dbReference type="PIRSR" id="PIRSR001620-1"/>
    </source>
</evidence>
<dbReference type="FunFam" id="4.10.410.10:FF:000013">
    <property type="entry name" value="Tissue factor pathway inhibitor"/>
    <property type="match status" value="1"/>
</dbReference>
<dbReference type="InterPro" id="IPR002223">
    <property type="entry name" value="Kunitz_BPTI"/>
</dbReference>
<dbReference type="GO" id="GO:0071396">
    <property type="term" value="P:cellular response to lipid"/>
    <property type="evidence" value="ECO:0007669"/>
    <property type="project" value="UniProtKB-ARBA"/>
</dbReference>
<feature type="site" description="Reactive bond" evidence="15">
    <location>
        <begin position="282"/>
        <end position="283"/>
    </location>
</feature>
<dbReference type="SMART" id="SM00131">
    <property type="entry name" value="KU"/>
    <property type="match status" value="3"/>
</dbReference>
<dbReference type="AlphaFoldDB" id="A0A9Q0YCH7"/>
<evidence type="ECO:0000256" key="2">
    <source>
        <dbReference type="ARBA" id="ARBA00022525"/>
    </source>
</evidence>
<dbReference type="OrthoDB" id="5950222at2759"/>
<keyword evidence="19" id="KW-1185">Reference proteome</keyword>
<dbReference type="PROSITE" id="PS00280">
    <property type="entry name" value="BPTI_KUNITZ_1"/>
    <property type="match status" value="3"/>
</dbReference>
<evidence type="ECO:0000256" key="13">
    <source>
        <dbReference type="ARBA" id="ARBA00081110"/>
    </source>
</evidence>
<dbReference type="Proteomes" id="UP001142489">
    <property type="component" value="Unassembled WGS sequence"/>
</dbReference>
<dbReference type="PANTHER" id="PTHR10083:SF376">
    <property type="entry name" value="SERINE PEPTIDASE INHIBITOR, KUNITZ TYPE, 3"/>
    <property type="match status" value="1"/>
</dbReference>
<evidence type="ECO:0000256" key="12">
    <source>
        <dbReference type="ARBA" id="ARBA00073658"/>
    </source>
</evidence>
<dbReference type="InterPro" id="IPR036880">
    <property type="entry name" value="Kunitz_BPTI_sf"/>
</dbReference>
<evidence type="ECO:0000256" key="14">
    <source>
        <dbReference type="ARBA" id="ARBA00081787"/>
    </source>
</evidence>
<name>A0A9Q0YCH7_9SAUR</name>
<proteinExistence type="predicted"/>
<evidence type="ECO:0000256" key="7">
    <source>
        <dbReference type="ARBA" id="ARBA00022900"/>
    </source>
</evidence>
<evidence type="ECO:0000256" key="3">
    <source>
        <dbReference type="ARBA" id="ARBA00022690"/>
    </source>
</evidence>
<evidence type="ECO:0000256" key="10">
    <source>
        <dbReference type="ARBA" id="ARBA00023180"/>
    </source>
</evidence>
<keyword evidence="10" id="KW-0325">Glycoprotein</keyword>
<evidence type="ECO:0000313" key="19">
    <source>
        <dbReference type="Proteomes" id="UP001142489"/>
    </source>
</evidence>
<dbReference type="EMBL" id="JAPFRF010000001">
    <property type="protein sequence ID" value="KAJ7345553.1"/>
    <property type="molecule type" value="Genomic_DNA"/>
</dbReference>
<organism evidence="18 19">
    <name type="scientific">Phrynocephalus forsythii</name>
    <dbReference type="NCBI Taxonomy" id="171643"/>
    <lineage>
        <taxon>Eukaryota</taxon>
        <taxon>Metazoa</taxon>
        <taxon>Chordata</taxon>
        <taxon>Craniata</taxon>
        <taxon>Vertebrata</taxon>
        <taxon>Euteleostomi</taxon>
        <taxon>Lepidosauria</taxon>
        <taxon>Squamata</taxon>
        <taxon>Bifurcata</taxon>
        <taxon>Unidentata</taxon>
        <taxon>Episquamata</taxon>
        <taxon>Toxicofera</taxon>
        <taxon>Iguania</taxon>
        <taxon>Acrodonta</taxon>
        <taxon>Agamidae</taxon>
        <taxon>Agaminae</taxon>
        <taxon>Phrynocephalus</taxon>
    </lineage>
</organism>
<keyword evidence="3" id="KW-0646">Protease inhibitor</keyword>
<keyword evidence="6" id="KW-0677">Repeat</keyword>
<dbReference type="GO" id="GO:0005615">
    <property type="term" value="C:extracellular space"/>
    <property type="evidence" value="ECO:0007669"/>
    <property type="project" value="TreeGrafter"/>
</dbReference>
<keyword evidence="7" id="KW-0722">Serine protease inhibitor</keyword>
<reference evidence="18" key="1">
    <citation type="journal article" date="2023" name="DNA Res.">
        <title>Chromosome-level genome assembly of Phrynocephalus forsythii using third-generation DNA sequencing and Hi-C analysis.</title>
        <authorList>
            <person name="Qi Y."/>
            <person name="Zhao W."/>
            <person name="Zhao Y."/>
            <person name="Niu C."/>
            <person name="Cao S."/>
            <person name="Zhang Y."/>
        </authorList>
    </citation>
    <scope>NUCLEOTIDE SEQUENCE</scope>
    <source>
        <tissue evidence="18">Muscle</tissue>
    </source>
</reference>
<dbReference type="Pfam" id="PF00014">
    <property type="entry name" value="Kunitz_BPTI"/>
    <property type="match status" value="3"/>
</dbReference>
<keyword evidence="9" id="KW-1015">Disulfide bond</keyword>
<evidence type="ECO:0000259" key="17">
    <source>
        <dbReference type="PROSITE" id="PS50279"/>
    </source>
</evidence>
<evidence type="ECO:0000256" key="16">
    <source>
        <dbReference type="SAM" id="SignalP"/>
    </source>
</evidence>
<keyword evidence="8" id="KW-0094">Blood coagulation</keyword>
<keyword evidence="2" id="KW-0964">Secreted</keyword>